<proteinExistence type="inferred from homology"/>
<comment type="subcellular location">
    <subcellularLocation>
        <location evidence="1">Cell inner membrane</location>
        <topology evidence="1">Multi-pass membrane protein</topology>
    </subcellularLocation>
    <subcellularLocation>
        <location evidence="10">Cell membrane</location>
        <topology evidence="10">Multi-pass membrane protein</topology>
    </subcellularLocation>
</comment>
<accession>A0A9D7FSZ3</accession>
<evidence type="ECO:0000313" key="15">
    <source>
        <dbReference type="Proteomes" id="UP001296969"/>
    </source>
</evidence>
<dbReference type="Pfam" id="PF00528">
    <property type="entry name" value="BPD_transp_1"/>
    <property type="match status" value="1"/>
</dbReference>
<evidence type="ECO:0000256" key="8">
    <source>
        <dbReference type="ARBA" id="ARBA00022989"/>
    </source>
</evidence>
<comment type="similarity">
    <text evidence="2">Belongs to the binding-protein-dependent transport system permease family. CysTW subfamily.</text>
</comment>
<keyword evidence="4" id="KW-1003">Cell membrane</keyword>
<reference evidence="13 15" key="1">
    <citation type="submission" date="2020-11" db="EMBL/GenBank/DDBJ databases">
        <title>Insectihabitans protaetiae gen. nov. sp. nov. and Insectihabitans allomyrinae sp. nov., isolated from larvae of Protaetia brevitarsis seulensis and Allomyrina dichotoma, respectively.</title>
        <authorList>
            <person name="Lee S.D."/>
            <person name="Byeon Y.-S."/>
            <person name="Kim S.-M."/>
            <person name="Yang H.L."/>
            <person name="Kim I.S."/>
        </authorList>
    </citation>
    <scope>NUCLEOTIDE SEQUENCE</scope>
    <source>
        <strain evidence="13">CWB-B4</strain>
        <strain evidence="12 15">CWB-B43</strain>
    </source>
</reference>
<evidence type="ECO:0000256" key="7">
    <source>
        <dbReference type="ARBA" id="ARBA00022692"/>
    </source>
</evidence>
<comment type="caution">
    <text evidence="13">The sequence shown here is derived from an EMBL/GenBank/DDBJ whole genome shotgun (WGS) entry which is preliminary data.</text>
</comment>
<dbReference type="PROSITE" id="PS50928">
    <property type="entry name" value="ABC_TM1"/>
    <property type="match status" value="1"/>
</dbReference>
<dbReference type="InterPro" id="IPR035906">
    <property type="entry name" value="MetI-like_sf"/>
</dbReference>
<dbReference type="PANTHER" id="PTHR30425">
    <property type="entry name" value="PHOSPHATE TRANSPORT SYSTEM PERMEASE PROTEIN PST"/>
    <property type="match status" value="1"/>
</dbReference>
<dbReference type="GO" id="GO:0006817">
    <property type="term" value="P:phosphate ion transport"/>
    <property type="evidence" value="ECO:0007669"/>
    <property type="project" value="UniProtKB-KW"/>
</dbReference>
<evidence type="ECO:0000256" key="9">
    <source>
        <dbReference type="ARBA" id="ARBA00023136"/>
    </source>
</evidence>
<evidence type="ECO:0000256" key="5">
    <source>
        <dbReference type="ARBA" id="ARBA00022519"/>
    </source>
</evidence>
<evidence type="ECO:0000256" key="2">
    <source>
        <dbReference type="ARBA" id="ARBA00007069"/>
    </source>
</evidence>
<keyword evidence="15" id="KW-1185">Reference proteome</keyword>
<dbReference type="EMBL" id="JADRCP010000001">
    <property type="protein sequence ID" value="MBK5176297.1"/>
    <property type="molecule type" value="Genomic_DNA"/>
</dbReference>
<evidence type="ECO:0000256" key="3">
    <source>
        <dbReference type="ARBA" id="ARBA00022448"/>
    </source>
</evidence>
<keyword evidence="8 10" id="KW-1133">Transmembrane helix</keyword>
<dbReference type="AlphaFoldDB" id="A0A9D7FSZ3"/>
<feature type="transmembrane region" description="Helical" evidence="10">
    <location>
        <begin position="206"/>
        <end position="228"/>
    </location>
</feature>
<sequence length="293" mass="31428">MSNNHKSAGFLLRLATALTVSGIGLIFLMVIAFALPVFTSNYGSDDIELFSWHWNPVRNQFGILPMIAGSVLLSVSAVALSWPLALGLCSWLLNSSAPYSSVSRRLLFRPVSGLVRFMTAVPTVVYGFVAIFLMVPLIRDVMGGGSGLNWLSAALVLSLLLLPTMVLVMEAGLRPRMEQLHLTTAALGFNRLQSLTYFVLPQGRRCLLTALVLGFGRGVGDTLIALMLSGNWPQLPSLPGDSLRTLTAHMALVTANEVGGMAYNSLFAAGAILLLINGSVSLALRRLERGADQ</sequence>
<evidence type="ECO:0000256" key="6">
    <source>
        <dbReference type="ARBA" id="ARBA00022592"/>
    </source>
</evidence>
<feature type="domain" description="ABC transmembrane type-1" evidence="11">
    <location>
        <begin position="67"/>
        <end position="284"/>
    </location>
</feature>
<evidence type="ECO:0000313" key="13">
    <source>
        <dbReference type="EMBL" id="MBK5176297.1"/>
    </source>
</evidence>
<keyword evidence="5" id="KW-0997">Cell inner membrane</keyword>
<dbReference type="GO" id="GO:0005886">
    <property type="term" value="C:plasma membrane"/>
    <property type="evidence" value="ECO:0007669"/>
    <property type="project" value="UniProtKB-SubCell"/>
</dbReference>
<dbReference type="Gene3D" id="1.10.3720.10">
    <property type="entry name" value="MetI-like"/>
    <property type="match status" value="1"/>
</dbReference>
<name>A0A9D7FSZ3_9GAMM</name>
<dbReference type="InterPro" id="IPR000515">
    <property type="entry name" value="MetI-like"/>
</dbReference>
<evidence type="ECO:0000256" key="10">
    <source>
        <dbReference type="RuleBase" id="RU363032"/>
    </source>
</evidence>
<feature type="transmembrane region" description="Helical" evidence="10">
    <location>
        <begin position="63"/>
        <end position="93"/>
    </location>
</feature>
<evidence type="ECO:0000313" key="14">
    <source>
        <dbReference type="Proteomes" id="UP000807542"/>
    </source>
</evidence>
<keyword evidence="3 10" id="KW-0813">Transport</keyword>
<dbReference type="GO" id="GO:0055085">
    <property type="term" value="P:transmembrane transport"/>
    <property type="evidence" value="ECO:0007669"/>
    <property type="project" value="InterPro"/>
</dbReference>
<keyword evidence="7 10" id="KW-0812">Transmembrane</keyword>
<dbReference type="Proteomes" id="UP001296969">
    <property type="component" value="Unassembled WGS sequence"/>
</dbReference>
<evidence type="ECO:0000256" key="1">
    <source>
        <dbReference type="ARBA" id="ARBA00004429"/>
    </source>
</evidence>
<feature type="transmembrane region" description="Helical" evidence="10">
    <location>
        <begin position="150"/>
        <end position="169"/>
    </location>
</feature>
<evidence type="ECO:0000259" key="11">
    <source>
        <dbReference type="PROSITE" id="PS50928"/>
    </source>
</evidence>
<dbReference type="RefSeq" id="WP_228397929.1">
    <property type="nucleotide sequence ID" value="NZ_JADRCP010000001.1"/>
</dbReference>
<gene>
    <name evidence="13" type="ORF">I2492_08175</name>
    <name evidence="12" type="ORF">I2493_08175</name>
</gene>
<protein>
    <submittedName>
        <fullName evidence="13">ABC transporter permease subunit</fullName>
    </submittedName>
</protein>
<dbReference type="EMBL" id="JADRCQ010000001">
    <property type="protein sequence ID" value="MBK5072988.1"/>
    <property type="molecule type" value="Genomic_DNA"/>
</dbReference>
<keyword evidence="9 10" id="KW-0472">Membrane</keyword>
<dbReference type="InterPro" id="IPR051124">
    <property type="entry name" value="Phosphate_Transport_Permease"/>
</dbReference>
<feature type="transmembrane region" description="Helical" evidence="10">
    <location>
        <begin position="114"/>
        <end position="138"/>
    </location>
</feature>
<dbReference type="PANTHER" id="PTHR30425:SF1">
    <property type="entry name" value="PHOSPHATE TRANSPORT SYSTEM PERMEASE PROTEIN PSTC"/>
    <property type="match status" value="1"/>
</dbReference>
<organism evidence="13 14">
    <name type="scientific">Limnobaculum xujianqingii</name>
    <dbReference type="NCBI Taxonomy" id="2738837"/>
    <lineage>
        <taxon>Bacteria</taxon>
        <taxon>Pseudomonadati</taxon>
        <taxon>Pseudomonadota</taxon>
        <taxon>Gammaproteobacteria</taxon>
        <taxon>Enterobacterales</taxon>
        <taxon>Budviciaceae</taxon>
        <taxon>Limnobaculum</taxon>
    </lineage>
</organism>
<dbReference type="Proteomes" id="UP000807542">
    <property type="component" value="Unassembled WGS sequence"/>
</dbReference>
<evidence type="ECO:0000313" key="12">
    <source>
        <dbReference type="EMBL" id="MBK5072988.1"/>
    </source>
</evidence>
<dbReference type="SUPFAM" id="SSF161098">
    <property type="entry name" value="MetI-like"/>
    <property type="match status" value="1"/>
</dbReference>
<keyword evidence="6" id="KW-0592">Phosphate transport</keyword>
<feature type="transmembrane region" description="Helical" evidence="10">
    <location>
        <begin position="12"/>
        <end position="35"/>
    </location>
</feature>
<feature type="transmembrane region" description="Helical" evidence="10">
    <location>
        <begin position="262"/>
        <end position="284"/>
    </location>
</feature>
<evidence type="ECO:0000256" key="4">
    <source>
        <dbReference type="ARBA" id="ARBA00022475"/>
    </source>
</evidence>
<dbReference type="CDD" id="cd06261">
    <property type="entry name" value="TM_PBP2"/>
    <property type="match status" value="1"/>
</dbReference>